<evidence type="ECO:0000313" key="9">
    <source>
        <dbReference type="EMBL" id="QSX74280.1"/>
    </source>
</evidence>
<proteinExistence type="inferred from homology"/>
<feature type="transmembrane region" description="Helical" evidence="8">
    <location>
        <begin position="27"/>
        <end position="48"/>
    </location>
</feature>
<protein>
    <submittedName>
        <fullName evidence="9">Biopolymer transporter ExbD</fullName>
    </submittedName>
</protein>
<dbReference type="PANTHER" id="PTHR30558">
    <property type="entry name" value="EXBD MEMBRANE COMPONENT OF PMF-DRIVEN MACROMOLECULE IMPORT SYSTEM"/>
    <property type="match status" value="1"/>
</dbReference>
<sequence>MAVSAFYLSDSRHGAHGEHRAVAQINITPLVDVLLVLLVIFMVATPALTGRMDLRIPQPTPTPEDSAPPPRVQLRVGSDGAYRLDGVVLARAELTPALEEMARRSPRAVLQVAADADADYQEFAWALAEAERSGLHDIAWQ</sequence>
<keyword evidence="6 8" id="KW-0472">Membrane</keyword>
<comment type="similarity">
    <text evidence="2 7">Belongs to the ExbD/TolR family.</text>
</comment>
<name>A0ABX7R8F9_9GAMM</name>
<gene>
    <name evidence="9" type="ORF">HIV01_013945</name>
</gene>
<evidence type="ECO:0000256" key="6">
    <source>
        <dbReference type="ARBA" id="ARBA00023136"/>
    </source>
</evidence>
<keyword evidence="7" id="KW-0813">Transport</keyword>
<organism evidence="9 10">
    <name type="scientific">Lysobacter arenosi</name>
    <dbReference type="NCBI Taxonomy" id="2795387"/>
    <lineage>
        <taxon>Bacteria</taxon>
        <taxon>Pseudomonadati</taxon>
        <taxon>Pseudomonadota</taxon>
        <taxon>Gammaproteobacteria</taxon>
        <taxon>Lysobacterales</taxon>
        <taxon>Lysobacteraceae</taxon>
        <taxon>Lysobacter</taxon>
    </lineage>
</organism>
<dbReference type="EMBL" id="CP071517">
    <property type="protein sequence ID" value="QSX74280.1"/>
    <property type="molecule type" value="Genomic_DNA"/>
</dbReference>
<comment type="subcellular location">
    <subcellularLocation>
        <location evidence="1">Cell membrane</location>
        <topology evidence="1">Single-pass membrane protein</topology>
    </subcellularLocation>
    <subcellularLocation>
        <location evidence="7">Cell membrane</location>
        <topology evidence="7">Single-pass type II membrane protein</topology>
    </subcellularLocation>
</comment>
<dbReference type="Gene3D" id="3.30.420.270">
    <property type="match status" value="1"/>
</dbReference>
<evidence type="ECO:0000256" key="5">
    <source>
        <dbReference type="ARBA" id="ARBA00022989"/>
    </source>
</evidence>
<evidence type="ECO:0000256" key="7">
    <source>
        <dbReference type="RuleBase" id="RU003879"/>
    </source>
</evidence>
<evidence type="ECO:0000256" key="4">
    <source>
        <dbReference type="ARBA" id="ARBA00022692"/>
    </source>
</evidence>
<dbReference type="PANTHER" id="PTHR30558:SF7">
    <property type="entry name" value="TOL-PAL SYSTEM PROTEIN TOLR"/>
    <property type="match status" value="1"/>
</dbReference>
<evidence type="ECO:0000256" key="3">
    <source>
        <dbReference type="ARBA" id="ARBA00022475"/>
    </source>
</evidence>
<keyword evidence="4 7" id="KW-0812">Transmembrane</keyword>
<evidence type="ECO:0000256" key="1">
    <source>
        <dbReference type="ARBA" id="ARBA00004162"/>
    </source>
</evidence>
<accession>A0ABX7R8F9</accession>
<dbReference type="InterPro" id="IPR003400">
    <property type="entry name" value="ExbD"/>
</dbReference>
<evidence type="ECO:0000256" key="8">
    <source>
        <dbReference type="SAM" id="Phobius"/>
    </source>
</evidence>
<dbReference type="RefSeq" id="WP_200608042.1">
    <property type="nucleotide sequence ID" value="NZ_CP071517.1"/>
</dbReference>
<keyword evidence="7" id="KW-0653">Protein transport</keyword>
<evidence type="ECO:0000313" key="10">
    <source>
        <dbReference type="Proteomes" id="UP000663400"/>
    </source>
</evidence>
<dbReference type="Pfam" id="PF02472">
    <property type="entry name" value="ExbD"/>
    <property type="match status" value="1"/>
</dbReference>
<keyword evidence="10" id="KW-1185">Reference proteome</keyword>
<evidence type="ECO:0000256" key="2">
    <source>
        <dbReference type="ARBA" id="ARBA00005811"/>
    </source>
</evidence>
<reference evidence="9 10" key="1">
    <citation type="submission" date="2021-02" db="EMBL/GenBank/DDBJ databases">
        <title>Lysobacter arenosi sp. nov., isolated from soil of gangwondo yeongwol, south Korea.</title>
        <authorList>
            <person name="Kim K.R."/>
            <person name="Kim K.H."/>
            <person name="Jeon C.O."/>
        </authorList>
    </citation>
    <scope>NUCLEOTIDE SEQUENCE [LARGE SCALE GENOMIC DNA]</scope>
    <source>
        <strain evidence="9 10">R7</strain>
    </source>
</reference>
<keyword evidence="3" id="KW-1003">Cell membrane</keyword>
<keyword evidence="5 8" id="KW-1133">Transmembrane helix</keyword>
<dbReference type="Proteomes" id="UP000663400">
    <property type="component" value="Chromosome"/>
</dbReference>